<dbReference type="AlphaFoldDB" id="A0A0P4WTG4"/>
<feature type="region of interest" description="Disordered" evidence="11">
    <location>
        <begin position="358"/>
        <end position="381"/>
    </location>
</feature>
<keyword evidence="2" id="KW-0479">Metal-binding</keyword>
<comment type="subcellular location">
    <subcellularLocation>
        <location evidence="1">Nucleus</location>
    </subcellularLocation>
</comment>
<dbReference type="GO" id="GO:0005634">
    <property type="term" value="C:nucleus"/>
    <property type="evidence" value="ECO:0007669"/>
    <property type="project" value="UniProtKB-SubCell"/>
</dbReference>
<dbReference type="InterPro" id="IPR050717">
    <property type="entry name" value="C2H2-ZF_Transcription_Reg"/>
</dbReference>
<dbReference type="Pfam" id="PF00096">
    <property type="entry name" value="zf-C2H2"/>
    <property type="match status" value="1"/>
</dbReference>
<evidence type="ECO:0000259" key="12">
    <source>
        <dbReference type="PROSITE" id="PS50157"/>
    </source>
</evidence>
<dbReference type="InterPro" id="IPR013087">
    <property type="entry name" value="Znf_C2H2_type"/>
</dbReference>
<organism evidence="13">
    <name type="scientific">Scylla olivacea</name>
    <name type="common">Orange mud crab</name>
    <name type="synonym">Cancer olivacea</name>
    <dbReference type="NCBI Taxonomy" id="85551"/>
    <lineage>
        <taxon>Eukaryota</taxon>
        <taxon>Metazoa</taxon>
        <taxon>Ecdysozoa</taxon>
        <taxon>Arthropoda</taxon>
        <taxon>Crustacea</taxon>
        <taxon>Multicrustacea</taxon>
        <taxon>Malacostraca</taxon>
        <taxon>Eumalacostraca</taxon>
        <taxon>Eucarida</taxon>
        <taxon>Decapoda</taxon>
        <taxon>Pleocyemata</taxon>
        <taxon>Brachyura</taxon>
        <taxon>Eubrachyura</taxon>
        <taxon>Portunoidea</taxon>
        <taxon>Portunidae</taxon>
        <taxon>Portuninae</taxon>
        <taxon>Scylla</taxon>
    </lineage>
</organism>
<evidence type="ECO:0000256" key="3">
    <source>
        <dbReference type="ARBA" id="ARBA00022737"/>
    </source>
</evidence>
<evidence type="ECO:0000256" key="6">
    <source>
        <dbReference type="ARBA" id="ARBA00023015"/>
    </source>
</evidence>
<keyword evidence="4 10" id="KW-0863">Zinc-finger</keyword>
<dbReference type="SMART" id="SM00355">
    <property type="entry name" value="ZnF_C2H2"/>
    <property type="match status" value="2"/>
</dbReference>
<protein>
    <recommendedName>
        <fullName evidence="12">C2H2-type domain-containing protein</fullName>
    </recommendedName>
</protein>
<evidence type="ECO:0000256" key="10">
    <source>
        <dbReference type="PROSITE-ProRule" id="PRU00042"/>
    </source>
</evidence>
<dbReference type="PROSITE" id="PS00028">
    <property type="entry name" value="ZINC_FINGER_C2H2_1"/>
    <property type="match status" value="2"/>
</dbReference>
<feature type="compositionally biased region" description="Low complexity" evidence="11">
    <location>
        <begin position="79"/>
        <end position="88"/>
    </location>
</feature>
<dbReference type="FunFam" id="3.30.160.60:FF:001499">
    <property type="entry name" value="Zinc finger protein"/>
    <property type="match status" value="1"/>
</dbReference>
<feature type="region of interest" description="Disordered" evidence="11">
    <location>
        <begin position="37"/>
        <end position="127"/>
    </location>
</feature>
<dbReference type="Gene3D" id="3.30.160.60">
    <property type="entry name" value="Classic Zinc Finger"/>
    <property type="match status" value="2"/>
</dbReference>
<keyword evidence="5" id="KW-0862">Zinc</keyword>
<dbReference type="PROSITE" id="PS50157">
    <property type="entry name" value="ZINC_FINGER_C2H2_2"/>
    <property type="match status" value="2"/>
</dbReference>
<name>A0A0P4WTG4_SCYOL</name>
<dbReference type="PANTHER" id="PTHR14196:SF10">
    <property type="entry name" value="C2H2-TYPE DOMAIN-CONTAINING PROTEIN"/>
    <property type="match status" value="1"/>
</dbReference>
<keyword evidence="9" id="KW-0539">Nucleus</keyword>
<dbReference type="EMBL" id="GDRN01061966">
    <property type="protein sequence ID" value="JAI65138.1"/>
    <property type="molecule type" value="Transcribed_RNA"/>
</dbReference>
<evidence type="ECO:0000256" key="8">
    <source>
        <dbReference type="ARBA" id="ARBA00023163"/>
    </source>
</evidence>
<dbReference type="GO" id="GO:0048619">
    <property type="term" value="P:embryonic hindgut morphogenesis"/>
    <property type="evidence" value="ECO:0007669"/>
    <property type="project" value="TreeGrafter"/>
</dbReference>
<dbReference type="GO" id="GO:0009880">
    <property type="term" value="P:embryonic pattern specification"/>
    <property type="evidence" value="ECO:0007669"/>
    <property type="project" value="TreeGrafter"/>
</dbReference>
<dbReference type="GO" id="GO:0000977">
    <property type="term" value="F:RNA polymerase II transcription regulatory region sequence-specific DNA binding"/>
    <property type="evidence" value="ECO:0007669"/>
    <property type="project" value="TreeGrafter"/>
</dbReference>
<keyword evidence="3" id="KW-0677">Repeat</keyword>
<proteinExistence type="predicted"/>
<dbReference type="GO" id="GO:0008270">
    <property type="term" value="F:zinc ion binding"/>
    <property type="evidence" value="ECO:0007669"/>
    <property type="project" value="UniProtKB-KW"/>
</dbReference>
<evidence type="ECO:0000256" key="7">
    <source>
        <dbReference type="ARBA" id="ARBA00023125"/>
    </source>
</evidence>
<dbReference type="GO" id="GO:0000981">
    <property type="term" value="F:DNA-binding transcription factor activity, RNA polymerase II-specific"/>
    <property type="evidence" value="ECO:0007669"/>
    <property type="project" value="TreeGrafter"/>
</dbReference>
<reference evidence="13" key="1">
    <citation type="submission" date="2015-09" db="EMBL/GenBank/DDBJ databases">
        <title>Scylla olivacea transcriptome.</title>
        <authorList>
            <person name="Ikhwanuddin M."/>
        </authorList>
    </citation>
    <scope>NUCLEOTIDE SEQUENCE</scope>
</reference>
<feature type="domain" description="C2H2-type" evidence="12">
    <location>
        <begin position="414"/>
        <end position="436"/>
    </location>
</feature>
<evidence type="ECO:0000256" key="1">
    <source>
        <dbReference type="ARBA" id="ARBA00004123"/>
    </source>
</evidence>
<feature type="domain" description="C2H2-type" evidence="12">
    <location>
        <begin position="386"/>
        <end position="413"/>
    </location>
</feature>
<evidence type="ECO:0000256" key="2">
    <source>
        <dbReference type="ARBA" id="ARBA00022723"/>
    </source>
</evidence>
<sequence length="442" mass="48070">MKFYPQPADSPDGVQAWAHEDLLEPRYATDTKTAMDPLDSFLRDLPPPNTTFAELKPLEPLDYLTASPDTSASSRHDTSSTSSNSPGSQYKGAITNSNTFLGYAGGPEPVTTTTALTPHKPEPPHHHPGYSITQEIDDIASIIGSAIADNSVNTSINNIMLPESLEPLNAPEFQDIEAFFENMSGGVKVEPADPLVNSTMSPSDQSPSMPVVAQASTTSVGHTTIEYASTPTHSPMLSSLLAAGAVTNNNYLPGMVTEAQYKSEISMPILQSRLMQGLKDVGGGGLLKADPMFARSHYYSHKDAQPHTTDPTAFAVTTTDDLFTNKLDTRSYLDKTQLASPESTDLSSTKIGLDFPGLKISKGRSRKQQSTKLPITTEGTKDKPVHRCTVCNRGFLNKSNIKVHLRTHTGEKPFKCETCGKSFRQKAHLLKHYQIHKRVARD</sequence>
<evidence type="ECO:0000256" key="11">
    <source>
        <dbReference type="SAM" id="MobiDB-lite"/>
    </source>
</evidence>
<dbReference type="FunFam" id="3.30.160.60:FF:001385">
    <property type="entry name" value="zinc finger protein 774"/>
    <property type="match status" value="1"/>
</dbReference>
<dbReference type="InterPro" id="IPR036236">
    <property type="entry name" value="Znf_C2H2_sf"/>
</dbReference>
<dbReference type="SUPFAM" id="SSF57667">
    <property type="entry name" value="beta-beta-alpha zinc fingers"/>
    <property type="match status" value="1"/>
</dbReference>
<evidence type="ECO:0000256" key="5">
    <source>
        <dbReference type="ARBA" id="ARBA00022833"/>
    </source>
</evidence>
<keyword evidence="6" id="KW-0805">Transcription regulation</keyword>
<evidence type="ECO:0000256" key="9">
    <source>
        <dbReference type="ARBA" id="ARBA00023242"/>
    </source>
</evidence>
<accession>A0A0P4WTG4</accession>
<keyword evidence="8" id="KW-0804">Transcription</keyword>
<evidence type="ECO:0000256" key="4">
    <source>
        <dbReference type="ARBA" id="ARBA00022771"/>
    </source>
</evidence>
<dbReference type="PANTHER" id="PTHR14196">
    <property type="entry name" value="ODD-SKIPPED - RELATED"/>
    <property type="match status" value="1"/>
</dbReference>
<evidence type="ECO:0000313" key="13">
    <source>
        <dbReference type="EMBL" id="JAI65138.1"/>
    </source>
</evidence>
<keyword evidence="7" id="KW-0238">DNA-binding</keyword>